<gene>
    <name evidence="1" type="ORF">BCR34DRAFT_435005</name>
</gene>
<dbReference type="EMBL" id="MCFA01000034">
    <property type="protein sequence ID" value="ORY14332.1"/>
    <property type="molecule type" value="Genomic_DNA"/>
</dbReference>
<comment type="caution">
    <text evidence="1">The sequence shown here is derived from an EMBL/GenBank/DDBJ whole genome shotgun (WGS) entry which is preliminary data.</text>
</comment>
<protein>
    <submittedName>
        <fullName evidence="1">Uncharacterized protein</fullName>
    </submittedName>
</protein>
<organism evidence="1 2">
    <name type="scientific">Clohesyomyces aquaticus</name>
    <dbReference type="NCBI Taxonomy" id="1231657"/>
    <lineage>
        <taxon>Eukaryota</taxon>
        <taxon>Fungi</taxon>
        <taxon>Dikarya</taxon>
        <taxon>Ascomycota</taxon>
        <taxon>Pezizomycotina</taxon>
        <taxon>Dothideomycetes</taxon>
        <taxon>Pleosporomycetidae</taxon>
        <taxon>Pleosporales</taxon>
        <taxon>Lindgomycetaceae</taxon>
        <taxon>Clohesyomyces</taxon>
    </lineage>
</organism>
<name>A0A1Y1ZVR7_9PLEO</name>
<evidence type="ECO:0000313" key="1">
    <source>
        <dbReference type="EMBL" id="ORY14332.1"/>
    </source>
</evidence>
<sequence length="245" mass="26666">FAAVPGAQVNLGAIRRSLMETAWSRALAVTPGEHGVSLEVVFSCIIYFETGYLDLQPETLVDALALSNHNCIYVASQLLIDPEQDLPDIPVRRIIGNMGKSGLSILVPPINPKVLQKDLESWKVVAHERFDGKIQDSFSASSLHISLTGYELNVDQAGVRGNQDHDAMIVEVAISLYDHGKWIADLDIIKASKTWADKTYGSGNCPHVGDTRLDASQVSALESVDTWMELLDQPLGNCIVRASGN</sequence>
<keyword evidence="2" id="KW-1185">Reference proteome</keyword>
<proteinExistence type="predicted"/>
<dbReference type="Proteomes" id="UP000193144">
    <property type="component" value="Unassembled WGS sequence"/>
</dbReference>
<feature type="non-terminal residue" evidence="1">
    <location>
        <position position="1"/>
    </location>
</feature>
<accession>A0A1Y1ZVR7</accession>
<reference evidence="1 2" key="1">
    <citation type="submission" date="2016-07" db="EMBL/GenBank/DDBJ databases">
        <title>Pervasive Adenine N6-methylation of Active Genes in Fungi.</title>
        <authorList>
            <consortium name="DOE Joint Genome Institute"/>
            <person name="Mondo S.J."/>
            <person name="Dannebaum R.O."/>
            <person name="Kuo R.C."/>
            <person name="Labutti K."/>
            <person name="Haridas S."/>
            <person name="Kuo A."/>
            <person name="Salamov A."/>
            <person name="Ahrendt S.R."/>
            <person name="Lipzen A."/>
            <person name="Sullivan W."/>
            <person name="Andreopoulos W.B."/>
            <person name="Clum A."/>
            <person name="Lindquist E."/>
            <person name="Daum C."/>
            <person name="Ramamoorthy G.K."/>
            <person name="Gryganskyi A."/>
            <person name="Culley D."/>
            <person name="Magnuson J.K."/>
            <person name="James T.Y."/>
            <person name="O'Malley M.A."/>
            <person name="Stajich J.E."/>
            <person name="Spatafora J.W."/>
            <person name="Visel A."/>
            <person name="Grigoriev I.V."/>
        </authorList>
    </citation>
    <scope>NUCLEOTIDE SEQUENCE [LARGE SCALE GENOMIC DNA]</scope>
    <source>
        <strain evidence="1 2">CBS 115471</strain>
    </source>
</reference>
<dbReference type="OrthoDB" id="5354164at2759"/>
<feature type="non-terminal residue" evidence="1">
    <location>
        <position position="245"/>
    </location>
</feature>
<evidence type="ECO:0000313" key="2">
    <source>
        <dbReference type="Proteomes" id="UP000193144"/>
    </source>
</evidence>
<dbReference type="STRING" id="1231657.A0A1Y1ZVR7"/>
<dbReference type="AlphaFoldDB" id="A0A1Y1ZVR7"/>